<reference evidence="4" key="3">
    <citation type="submission" date="2020-12" db="UniProtKB">
        <authorList>
            <consortium name="EnsemblPlants"/>
        </authorList>
    </citation>
    <scope>IDENTIFICATION</scope>
</reference>
<dbReference type="PANTHER" id="PTHR10366:SF831">
    <property type="entry name" value="NAD-DEPENDENT EPIMERASE_DEHYDRATASE DOMAIN-CONTAINING PROTEIN"/>
    <property type="match status" value="1"/>
</dbReference>
<dbReference type="SUPFAM" id="SSF51735">
    <property type="entry name" value="NAD(P)-binding Rossmann-fold domains"/>
    <property type="match status" value="1"/>
</dbReference>
<reference evidence="3 5" key="1">
    <citation type="journal article" date="2008" name="Science">
        <title>The Physcomitrella genome reveals evolutionary insights into the conquest of land by plants.</title>
        <authorList>
            <person name="Rensing S."/>
            <person name="Lang D."/>
            <person name="Zimmer A."/>
            <person name="Terry A."/>
            <person name="Salamov A."/>
            <person name="Shapiro H."/>
            <person name="Nishiyama T."/>
            <person name="Perroud P.-F."/>
            <person name="Lindquist E."/>
            <person name="Kamisugi Y."/>
            <person name="Tanahashi T."/>
            <person name="Sakakibara K."/>
            <person name="Fujita T."/>
            <person name="Oishi K."/>
            <person name="Shin-I T."/>
            <person name="Kuroki Y."/>
            <person name="Toyoda A."/>
            <person name="Suzuki Y."/>
            <person name="Hashimoto A."/>
            <person name="Yamaguchi K."/>
            <person name="Sugano A."/>
            <person name="Kohara Y."/>
            <person name="Fujiyama A."/>
            <person name="Anterola A."/>
            <person name="Aoki S."/>
            <person name="Ashton N."/>
            <person name="Barbazuk W.B."/>
            <person name="Barker E."/>
            <person name="Bennetzen J."/>
            <person name="Bezanilla M."/>
            <person name="Blankenship R."/>
            <person name="Cho S.H."/>
            <person name="Dutcher S."/>
            <person name="Estelle M."/>
            <person name="Fawcett J.A."/>
            <person name="Gundlach H."/>
            <person name="Hanada K."/>
            <person name="Heyl A."/>
            <person name="Hicks K.A."/>
            <person name="Hugh J."/>
            <person name="Lohr M."/>
            <person name="Mayer K."/>
            <person name="Melkozernov A."/>
            <person name="Murata T."/>
            <person name="Nelson D."/>
            <person name="Pils B."/>
            <person name="Prigge M."/>
            <person name="Reiss B."/>
            <person name="Renner T."/>
            <person name="Rombauts S."/>
            <person name="Rushton P."/>
            <person name="Sanderfoot A."/>
            <person name="Schween G."/>
            <person name="Shiu S.-H."/>
            <person name="Stueber K."/>
            <person name="Theodoulou F.L."/>
            <person name="Tu H."/>
            <person name="Van de Peer Y."/>
            <person name="Verrier P.J."/>
            <person name="Waters E."/>
            <person name="Wood A."/>
            <person name="Yang L."/>
            <person name="Cove D."/>
            <person name="Cuming A."/>
            <person name="Hasebe M."/>
            <person name="Lucas S."/>
            <person name="Mishler D.B."/>
            <person name="Reski R."/>
            <person name="Grigoriev I."/>
            <person name="Quatrano R.S."/>
            <person name="Boore J.L."/>
        </authorList>
    </citation>
    <scope>NUCLEOTIDE SEQUENCE [LARGE SCALE GENOMIC DNA]</scope>
    <source>
        <strain evidence="4 5">cv. Gransden 2004</strain>
    </source>
</reference>
<dbReference type="CDD" id="cd08958">
    <property type="entry name" value="FR_SDR_e"/>
    <property type="match status" value="1"/>
</dbReference>
<evidence type="ECO:0000256" key="1">
    <source>
        <dbReference type="ARBA" id="ARBA00023002"/>
    </source>
</evidence>
<dbReference type="GeneID" id="112284247"/>
<evidence type="ECO:0000313" key="3">
    <source>
        <dbReference type="EMBL" id="PNR51300.1"/>
    </source>
</evidence>
<dbReference type="FunFam" id="3.40.50.720:FF:000219">
    <property type="entry name" value="Cinnamoyl-CoA reductase 1"/>
    <property type="match status" value="1"/>
</dbReference>
<keyword evidence="5" id="KW-1185">Reference proteome</keyword>
<dbReference type="SMR" id="A0A2K1KBZ8"/>
<organism evidence="3">
    <name type="scientific">Physcomitrium patens</name>
    <name type="common">Spreading-leaved earth moss</name>
    <name type="synonym">Physcomitrella patens</name>
    <dbReference type="NCBI Taxonomy" id="3218"/>
    <lineage>
        <taxon>Eukaryota</taxon>
        <taxon>Viridiplantae</taxon>
        <taxon>Streptophyta</taxon>
        <taxon>Embryophyta</taxon>
        <taxon>Bryophyta</taxon>
        <taxon>Bryophytina</taxon>
        <taxon>Bryopsida</taxon>
        <taxon>Funariidae</taxon>
        <taxon>Funariales</taxon>
        <taxon>Funariaceae</taxon>
        <taxon>Physcomitrium</taxon>
    </lineage>
</organism>
<dbReference type="EnsemblPlants" id="Pp3c7_17190V3.1">
    <property type="protein sequence ID" value="Pp3c7_17190V3.1"/>
    <property type="gene ID" value="Pp3c7_17190"/>
</dbReference>
<dbReference type="EnsemblPlants" id="Pp3c7_17190V3.2">
    <property type="protein sequence ID" value="Pp3c7_17190V3.2"/>
    <property type="gene ID" value="Pp3c7_17190"/>
</dbReference>
<sequence length="460" mass="50741">MSGIVSEKVGSACLSAKCFQFHGSKQQGTIDEDTPVQAFESSNQVEIGGKSEITSEKGIRGLTERSPDVDQTKPPKIFSFSDPTILVTEIVQCKKLLNLHSSHATEESETNSGLWRKRTVAVTGAGGFIASWIVKLLLQRGFFVRGTLRNLEDVNTAHLKSLEGANERLELVEADILDFPSLLKVVGGCVGVFHTACPVPPDITDPEVQMLRPAVEGTMNVLRACKEAHVKRVVMTSSIGAVYMNPSIQPDQEVDESCWSDEAFLRGRKEWYCLAKLIAERTAWDYADAHGMKLVTICPPVTLGTMLQPRVNQSSKHILKYLDGSAKTYANRCQAYVDVKNAAEAHVLAFESPAASGRYLCCKWSLHRGEIVEALARMYPQYAISMRCKDDGQPRRVPLRFCSDKVEQLGLQFTSFDETLRNAVSSLQAKGMLHKKTNILKLGSVQPCSLSSKQLIQSCI</sequence>
<dbReference type="InterPro" id="IPR001509">
    <property type="entry name" value="Epimerase_deHydtase"/>
</dbReference>
<dbReference type="PANTHER" id="PTHR10366">
    <property type="entry name" value="NAD DEPENDENT EPIMERASE/DEHYDRATASE"/>
    <property type="match status" value="1"/>
</dbReference>
<evidence type="ECO:0000313" key="5">
    <source>
        <dbReference type="Proteomes" id="UP000006727"/>
    </source>
</evidence>
<dbReference type="RefSeq" id="XP_024379666.1">
    <property type="nucleotide sequence ID" value="XM_024523898.2"/>
</dbReference>
<gene>
    <name evidence="4" type="primary">LOC112284247</name>
    <name evidence="3" type="ORF">PHYPA_010486</name>
</gene>
<dbReference type="Proteomes" id="UP000006727">
    <property type="component" value="Chromosome 7"/>
</dbReference>
<dbReference type="Gramene" id="Pp3c7_17190V3.1">
    <property type="protein sequence ID" value="Pp3c7_17190V3.1"/>
    <property type="gene ID" value="Pp3c7_17190"/>
</dbReference>
<dbReference type="Pfam" id="PF01370">
    <property type="entry name" value="Epimerase"/>
    <property type="match status" value="1"/>
</dbReference>
<dbReference type="OrthoDB" id="2735536at2759"/>
<name>A0A2K1KBZ8_PHYPA</name>
<protein>
    <recommendedName>
        <fullName evidence="2">NAD-dependent epimerase/dehydratase domain-containing protein</fullName>
    </recommendedName>
</protein>
<proteinExistence type="predicted"/>
<dbReference type="GO" id="GO:0016616">
    <property type="term" value="F:oxidoreductase activity, acting on the CH-OH group of donors, NAD or NADP as acceptor"/>
    <property type="evidence" value="ECO:0000318"/>
    <property type="project" value="GO_Central"/>
</dbReference>
<accession>A0A2K1KBZ8</accession>
<dbReference type="AlphaFoldDB" id="A0A2K1KBZ8"/>
<dbReference type="Gene3D" id="3.40.50.720">
    <property type="entry name" value="NAD(P)-binding Rossmann-like Domain"/>
    <property type="match status" value="1"/>
</dbReference>
<dbReference type="InterPro" id="IPR050425">
    <property type="entry name" value="NAD(P)_dehydrat-like"/>
</dbReference>
<feature type="domain" description="NAD-dependent epimerase/dehydratase" evidence="2">
    <location>
        <begin position="120"/>
        <end position="356"/>
    </location>
</feature>
<evidence type="ECO:0000313" key="4">
    <source>
        <dbReference type="EnsemblPlants" id="Pp3c7_17190V3.1"/>
    </source>
</evidence>
<reference evidence="3 5" key="2">
    <citation type="journal article" date="2018" name="Plant J.">
        <title>The Physcomitrella patens chromosome-scale assembly reveals moss genome structure and evolution.</title>
        <authorList>
            <person name="Lang D."/>
            <person name="Ullrich K.K."/>
            <person name="Murat F."/>
            <person name="Fuchs J."/>
            <person name="Jenkins J."/>
            <person name="Haas F.B."/>
            <person name="Piednoel M."/>
            <person name="Gundlach H."/>
            <person name="Van Bel M."/>
            <person name="Meyberg R."/>
            <person name="Vives C."/>
            <person name="Morata J."/>
            <person name="Symeonidi A."/>
            <person name="Hiss M."/>
            <person name="Muchero W."/>
            <person name="Kamisugi Y."/>
            <person name="Saleh O."/>
            <person name="Blanc G."/>
            <person name="Decker E.L."/>
            <person name="van Gessel N."/>
            <person name="Grimwood J."/>
            <person name="Hayes R.D."/>
            <person name="Graham S.W."/>
            <person name="Gunter L.E."/>
            <person name="McDaniel S.F."/>
            <person name="Hoernstein S.N.W."/>
            <person name="Larsson A."/>
            <person name="Li F.W."/>
            <person name="Perroud P.F."/>
            <person name="Phillips J."/>
            <person name="Ranjan P."/>
            <person name="Rokshar D.S."/>
            <person name="Rothfels C.J."/>
            <person name="Schneider L."/>
            <person name="Shu S."/>
            <person name="Stevenson D.W."/>
            <person name="Thummler F."/>
            <person name="Tillich M."/>
            <person name="Villarreal Aguilar J.C."/>
            <person name="Widiez T."/>
            <person name="Wong G.K."/>
            <person name="Wymore A."/>
            <person name="Zhang Y."/>
            <person name="Zimmer A.D."/>
            <person name="Quatrano R.S."/>
            <person name="Mayer K.F.X."/>
            <person name="Goodstein D."/>
            <person name="Casacuberta J.M."/>
            <person name="Vandepoele K."/>
            <person name="Reski R."/>
            <person name="Cuming A.C."/>
            <person name="Tuskan G.A."/>
            <person name="Maumus F."/>
            <person name="Salse J."/>
            <person name="Schmutz J."/>
            <person name="Rensing S.A."/>
        </authorList>
    </citation>
    <scope>NUCLEOTIDE SEQUENCE [LARGE SCALE GENOMIC DNA]</scope>
    <source>
        <strain evidence="4 5">cv. Gransden 2004</strain>
    </source>
</reference>
<dbReference type="Gramene" id="Pp3c7_17190V3.2">
    <property type="protein sequence ID" value="Pp3c7_17190V3.2"/>
    <property type="gene ID" value="Pp3c7_17190"/>
</dbReference>
<evidence type="ECO:0000259" key="2">
    <source>
        <dbReference type="Pfam" id="PF01370"/>
    </source>
</evidence>
<dbReference type="STRING" id="3218.A0A2K1KBZ8"/>
<keyword evidence="1" id="KW-0560">Oxidoreductase</keyword>
<dbReference type="EMBL" id="ABEU02000007">
    <property type="protein sequence ID" value="PNR51300.1"/>
    <property type="molecule type" value="Genomic_DNA"/>
</dbReference>
<dbReference type="PaxDb" id="3218-PP1S2_737V6.1"/>
<dbReference type="InterPro" id="IPR036291">
    <property type="entry name" value="NAD(P)-bd_dom_sf"/>
</dbReference>
<dbReference type="OMA" id="KPECTGQ"/>